<name>A0A811V023_CERCA</name>
<organism evidence="2 3">
    <name type="scientific">Ceratitis capitata</name>
    <name type="common">Mediterranean fruit fly</name>
    <name type="synonym">Tephritis capitata</name>
    <dbReference type="NCBI Taxonomy" id="7213"/>
    <lineage>
        <taxon>Eukaryota</taxon>
        <taxon>Metazoa</taxon>
        <taxon>Ecdysozoa</taxon>
        <taxon>Arthropoda</taxon>
        <taxon>Hexapoda</taxon>
        <taxon>Insecta</taxon>
        <taxon>Pterygota</taxon>
        <taxon>Neoptera</taxon>
        <taxon>Endopterygota</taxon>
        <taxon>Diptera</taxon>
        <taxon>Brachycera</taxon>
        <taxon>Muscomorpha</taxon>
        <taxon>Tephritoidea</taxon>
        <taxon>Tephritidae</taxon>
        <taxon>Ceratitis</taxon>
        <taxon>Ceratitis</taxon>
    </lineage>
</organism>
<gene>
    <name evidence="2" type="ORF">CCAP1982_LOCUS12336</name>
</gene>
<sequence>MLRNKDAKYPTNRNRNVSRHPAADEEQSKPNFPIIMKGAHRECRWQHIRQLADRPVVNHAAAFAI</sequence>
<keyword evidence="3" id="KW-1185">Reference proteome</keyword>
<reference evidence="2" key="1">
    <citation type="submission" date="2020-11" db="EMBL/GenBank/DDBJ databases">
        <authorList>
            <person name="Whitehead M."/>
        </authorList>
    </citation>
    <scope>NUCLEOTIDE SEQUENCE</scope>
    <source>
        <strain evidence="2">EGII</strain>
    </source>
</reference>
<dbReference type="EMBL" id="CAJHJT010000034">
    <property type="protein sequence ID" value="CAD7003908.1"/>
    <property type="molecule type" value="Genomic_DNA"/>
</dbReference>
<protein>
    <submittedName>
        <fullName evidence="2">(Mediterranean fruit fly) hypothetical protein</fullName>
    </submittedName>
</protein>
<feature type="region of interest" description="Disordered" evidence="1">
    <location>
        <begin position="1"/>
        <end position="31"/>
    </location>
</feature>
<evidence type="ECO:0000313" key="3">
    <source>
        <dbReference type="Proteomes" id="UP000606786"/>
    </source>
</evidence>
<dbReference type="AlphaFoldDB" id="A0A811V023"/>
<accession>A0A811V023</accession>
<dbReference type="Proteomes" id="UP000606786">
    <property type="component" value="Unassembled WGS sequence"/>
</dbReference>
<evidence type="ECO:0000256" key="1">
    <source>
        <dbReference type="SAM" id="MobiDB-lite"/>
    </source>
</evidence>
<evidence type="ECO:0000313" key="2">
    <source>
        <dbReference type="EMBL" id="CAD7003908.1"/>
    </source>
</evidence>
<proteinExistence type="predicted"/>
<comment type="caution">
    <text evidence="2">The sequence shown here is derived from an EMBL/GenBank/DDBJ whole genome shotgun (WGS) entry which is preliminary data.</text>
</comment>